<organism evidence="2 3">
    <name type="scientific">Turicimonas muris</name>
    <dbReference type="NCBI Taxonomy" id="1796652"/>
    <lineage>
        <taxon>Bacteria</taxon>
        <taxon>Pseudomonadati</taxon>
        <taxon>Pseudomonadota</taxon>
        <taxon>Betaproteobacteria</taxon>
        <taxon>Burkholderiales</taxon>
        <taxon>Sutterellaceae</taxon>
        <taxon>Turicimonas</taxon>
    </lineage>
</organism>
<feature type="domain" description="AAA-ATPase-like" evidence="1">
    <location>
        <begin position="10"/>
        <end position="206"/>
    </location>
</feature>
<dbReference type="InterPro" id="IPR018631">
    <property type="entry name" value="AAA-ATPase-like_dom"/>
</dbReference>
<dbReference type="PANTHER" id="PTHR34825:SF1">
    <property type="entry name" value="AAA-ATPASE-LIKE DOMAIN-CONTAINING PROTEIN"/>
    <property type="match status" value="1"/>
</dbReference>
<dbReference type="Pfam" id="PF09820">
    <property type="entry name" value="AAA-ATPase_like"/>
    <property type="match status" value="1"/>
</dbReference>
<comment type="caution">
    <text evidence="2">The sequence shown here is derived from an EMBL/GenBank/DDBJ whole genome shotgun (WGS) entry which is preliminary data.</text>
</comment>
<dbReference type="RefSeq" id="WP_066595428.1">
    <property type="nucleotide sequence ID" value="NZ_CAJTBZ010000024.1"/>
</dbReference>
<keyword evidence="3" id="KW-1185">Reference proteome</keyword>
<dbReference type="Pfam" id="PF08011">
    <property type="entry name" value="PDDEXK_9"/>
    <property type="match status" value="1"/>
</dbReference>
<reference evidence="3" key="1">
    <citation type="submission" date="2017-05" db="EMBL/GenBank/DDBJ databases">
        <title>Improved OligoMM genomes.</title>
        <authorList>
            <person name="Garzetti D."/>
        </authorList>
    </citation>
    <scope>NUCLEOTIDE SEQUENCE [LARGE SCALE GENOMIC DNA]</scope>
    <source>
        <strain evidence="3">YL45</strain>
    </source>
</reference>
<proteinExistence type="predicted"/>
<accession>A0A227KCU1</accession>
<dbReference type="AlphaFoldDB" id="A0A227KCU1"/>
<dbReference type="EMBL" id="NHMP01000015">
    <property type="protein sequence ID" value="OXE44264.1"/>
    <property type="molecule type" value="Genomic_DNA"/>
</dbReference>
<dbReference type="PANTHER" id="PTHR34825">
    <property type="entry name" value="CONSERVED PROTEIN, WITH A WEAK D-GALACTARATE DEHYDRATASE/ALTRONATE HYDROLASE DOMAIN"/>
    <property type="match status" value="1"/>
</dbReference>
<sequence length="530" mass="60757">MTGHALKDLPLGTSDFAALRMSDEIYVDKTKMVFALASKRRKSFLARPRRFGKSLLVSTFESLFKHGLRDFHGLDIERLWTDDKTYNVVRLDFSEVKPLFGLQKFMHGLRDRLIDNFSPFGFAYKPDNTTIFSQLSAWMKTQPVNSLVLLIDEYDAPLTSSLSDPELFTSVRNVLSEFYSILKSNDQILRFVFITGITKFNKTNIFSELNNLDDISLSPRFGSLLGYTREELLAYFSGYIDQDSDALCLSQEKLLEQLTSQYDGFCFERTAKSKVFAPWSLLKFFSEPESGFLDYWFESGGKPSVLLGYLKSHTLRNPEEYGREKTVSLASLEGSSDVEGLSDLGLLTQAGYLTIKAIKYTDTVYLDYPNQEVKRAMAQLYLEQLLRGRVAGQVGAGPIVRVLKEESPESVFHILNRLFLAVDYHRYPVKDEASLRAYVQVYFAGAGLKPKIEDHNAHGRSDLEVQASDRLWIFEFKVVRDEHAADEELKEAIDQVRARHYGEQENYLELKKIVLIFSIKERQFVRWAQA</sequence>
<evidence type="ECO:0000313" key="3">
    <source>
        <dbReference type="Proteomes" id="UP000214610"/>
    </source>
</evidence>
<gene>
    <name evidence="2" type="ORF">ADH67_12730</name>
</gene>
<dbReference type="InterPro" id="IPR012547">
    <property type="entry name" value="PDDEXK_9"/>
</dbReference>
<evidence type="ECO:0000313" key="2">
    <source>
        <dbReference type="EMBL" id="OXE44264.1"/>
    </source>
</evidence>
<dbReference type="GeneID" id="78362866"/>
<evidence type="ECO:0000259" key="1">
    <source>
        <dbReference type="Pfam" id="PF09820"/>
    </source>
</evidence>
<name>A0A227KCU1_9BURK</name>
<protein>
    <recommendedName>
        <fullName evidence="1">AAA-ATPase-like domain-containing protein</fullName>
    </recommendedName>
</protein>
<dbReference type="Proteomes" id="UP000214610">
    <property type="component" value="Unassembled WGS sequence"/>
</dbReference>